<evidence type="ECO:0000259" key="15">
    <source>
        <dbReference type="PROSITE" id="PS51192"/>
    </source>
</evidence>
<dbReference type="GO" id="GO:0003684">
    <property type="term" value="F:damaged DNA binding"/>
    <property type="evidence" value="ECO:0007669"/>
    <property type="project" value="InterPro"/>
</dbReference>
<feature type="coiled-coil region" evidence="14">
    <location>
        <begin position="215"/>
        <end position="249"/>
    </location>
</feature>
<gene>
    <name evidence="13" type="primary">mfd</name>
    <name evidence="17" type="ORF">SAMN05216508_11254</name>
</gene>
<keyword evidence="18" id="KW-1185">Reference proteome</keyword>
<protein>
    <recommendedName>
        <fullName evidence="12 13">Transcription-repair-coupling factor</fullName>
        <shortName evidence="13">TRCF</shortName>
        <ecNumber evidence="13">3.6.4.-</ecNumber>
    </recommendedName>
</protein>
<comment type="similarity">
    <text evidence="10 13">In the N-terminal section; belongs to the UvrB family.</text>
</comment>
<dbReference type="Pfam" id="PF00270">
    <property type="entry name" value="DEAD"/>
    <property type="match status" value="1"/>
</dbReference>
<dbReference type="Gene3D" id="2.40.10.170">
    <property type="match status" value="1"/>
</dbReference>
<accession>A0A1I7H611</accession>
<dbReference type="Pfam" id="PF00271">
    <property type="entry name" value="Helicase_C"/>
    <property type="match status" value="1"/>
</dbReference>
<sequence length="1146" mass="131290">MSKHGITGISGVAESRSALIISEVIANEGGQALIITATEKRARSLADDLSFFTGRDVRVMPNEDQMFLDYEARNHDLLVRRLAALKALRSDPECIVVAPASAAVKKVMPHRLFESKEISIRYGEDRDPEKLKEQLVELGYERRAMVEGPGEFSLRGGILDIYPPDSENPFRVEFFDTEVDSIRSFDIDTQRSQDKRSEIIISPAQQMIADEKIFREASQSVRRSYTRQAEKLEKQGPQYEAAAENLKKRRDMLTDYIDHAANVQLLENYLHYFYKDTEYLWDYMKEGLLFIDDPDRIYEFLDAREKEQKEDFEIMLEQGRIIPKDSALLTGREDLVKAYSHEPVWIITPFPKQVKGVPRYTAVHDFNSRQMVSFGGKMDMLEEELRGYGKRHYHVTIVCSTKERLANLREFLDRIGMAGKVTLREGSLSAGMDFPEQKIAFISDRDIFGVQKQKRRRHKKRSQGEQLDSFTDLNVGDYVVHENHGIGKFLGIEQLDVQGEKKDYLKLQYAGSDLLYVPVEQFDIVQKYIGSEGKTPKMNKLAGSEWKTAKAKARAAIAEMADELIELYAQRQMAKGYAFGPDTVWQKEFEDSFPYVETDDQLRCIEEIKADMEQPRPMDRLLCGDVGFGKTEVAARAVFKCLQEGKQAAVLVPTTLLANQHYYTFTSRFENFPMKVEMLSRFRSAAEQKQILKDLEEGKIDLIVGTHRLLSSDVKFKDLGLLVVDEEQRFGVAHKEKIKKLKSNVDVLTLTATPIPRTLNMSLTGIRDMSVIEEPPEDRYPVQTYVMEQDDGVIREAILRETDRGGQVFVVYNRVQGIHKIAERIQNLVPDARVVVGHGRMSEQTLEDVMLRFDRHEYDVLVATTIIESGIDVPNANTLIVLDADRYGLSQLYQIRGRVGRSTRMAYAYLMYQREKVLTEVAEKRLRAIREFTEFGSGFKVAMRDLQIRGAGNLLGSEQSGHMMNIGYELYCKLVNEAVQKRQGKQVNEAPEECSVELAASANIPGWYIEDEAMKIEVYKKIARVRTPEDEDAMFDELVDRFGDVPQETMNLVKIARIRGLAEDLSVKRIYEQDRNVIFAFEEKNPLTAFGIVRVNEEFQGRAFVHGGVKPFIRIPSRKKSKLEDSIRLLTIVKEEVTAEQERKEQ</sequence>
<dbReference type="InterPro" id="IPR014001">
    <property type="entry name" value="Helicase_ATP-bd"/>
</dbReference>
<evidence type="ECO:0000259" key="16">
    <source>
        <dbReference type="PROSITE" id="PS51194"/>
    </source>
</evidence>
<dbReference type="EMBL" id="FPBT01000012">
    <property type="protein sequence ID" value="SFU56125.1"/>
    <property type="molecule type" value="Genomic_DNA"/>
</dbReference>
<dbReference type="InterPro" id="IPR001650">
    <property type="entry name" value="Helicase_C-like"/>
</dbReference>
<dbReference type="OrthoDB" id="9804325at2"/>
<dbReference type="PANTHER" id="PTHR47964">
    <property type="entry name" value="ATP-DEPENDENT DNA HELICASE HOMOLOG RECG, CHLOROPLASTIC"/>
    <property type="match status" value="1"/>
</dbReference>
<dbReference type="SUPFAM" id="SSF143517">
    <property type="entry name" value="TRCF domain-like"/>
    <property type="match status" value="1"/>
</dbReference>
<evidence type="ECO:0000256" key="4">
    <source>
        <dbReference type="ARBA" id="ARBA00022763"/>
    </source>
</evidence>
<proteinExistence type="inferred from homology"/>
<dbReference type="InterPro" id="IPR041471">
    <property type="entry name" value="UvrB_inter"/>
</dbReference>
<feature type="domain" description="Helicase C-terminal" evidence="16">
    <location>
        <begin position="793"/>
        <end position="947"/>
    </location>
</feature>
<dbReference type="Pfam" id="PF03461">
    <property type="entry name" value="TRCF"/>
    <property type="match status" value="1"/>
</dbReference>
<keyword evidence="7 13" id="KW-0067">ATP-binding</keyword>
<evidence type="ECO:0000256" key="3">
    <source>
        <dbReference type="ARBA" id="ARBA00022741"/>
    </source>
</evidence>
<evidence type="ECO:0000256" key="1">
    <source>
        <dbReference type="ARBA" id="ARBA00004496"/>
    </source>
</evidence>
<dbReference type="SUPFAM" id="SSF52540">
    <property type="entry name" value="P-loop containing nucleoside triphosphate hydrolases"/>
    <property type="match status" value="4"/>
</dbReference>
<evidence type="ECO:0000256" key="6">
    <source>
        <dbReference type="ARBA" id="ARBA00022806"/>
    </source>
</evidence>
<dbReference type="GO" id="GO:0005737">
    <property type="term" value="C:cytoplasm"/>
    <property type="evidence" value="ECO:0007669"/>
    <property type="project" value="UniProtKB-SubCell"/>
</dbReference>
<keyword evidence="6" id="KW-0347">Helicase</keyword>
<evidence type="ECO:0000256" key="10">
    <source>
        <dbReference type="ARBA" id="ARBA00061104"/>
    </source>
</evidence>
<dbReference type="EC" id="3.6.4.-" evidence="13"/>
<evidence type="ECO:0000313" key="18">
    <source>
        <dbReference type="Proteomes" id="UP000198817"/>
    </source>
</evidence>
<dbReference type="Gene3D" id="3.40.50.11180">
    <property type="match status" value="1"/>
</dbReference>
<dbReference type="InterPro" id="IPR004576">
    <property type="entry name" value="Mfd"/>
</dbReference>
<dbReference type="SMART" id="SM01058">
    <property type="entry name" value="CarD_TRCF"/>
    <property type="match status" value="1"/>
</dbReference>
<dbReference type="Gene3D" id="3.90.1150.50">
    <property type="entry name" value="Transcription-repair-coupling factor, D7 domain"/>
    <property type="match status" value="1"/>
</dbReference>
<dbReference type="GO" id="GO:0006355">
    <property type="term" value="P:regulation of DNA-templated transcription"/>
    <property type="evidence" value="ECO:0007669"/>
    <property type="project" value="UniProtKB-UniRule"/>
</dbReference>
<dbReference type="PANTHER" id="PTHR47964:SF1">
    <property type="entry name" value="ATP-DEPENDENT DNA HELICASE HOMOLOG RECG, CHLOROPLASTIC"/>
    <property type="match status" value="1"/>
</dbReference>
<keyword evidence="4 13" id="KW-0227">DNA damage</keyword>
<dbReference type="STRING" id="155865.SAMN05216515_1135"/>
<dbReference type="RefSeq" id="WP_090471257.1">
    <property type="nucleotide sequence ID" value="NZ_FOWF01000013.1"/>
</dbReference>
<dbReference type="InterPro" id="IPR027417">
    <property type="entry name" value="P-loop_NTPase"/>
</dbReference>
<dbReference type="Proteomes" id="UP000198817">
    <property type="component" value="Unassembled WGS sequence"/>
</dbReference>
<dbReference type="Gene3D" id="3.40.50.300">
    <property type="entry name" value="P-loop containing nucleotide triphosphate hydrolases"/>
    <property type="match status" value="2"/>
</dbReference>
<dbReference type="FunFam" id="3.40.50.300:FF:000546">
    <property type="entry name" value="Transcription-repair-coupling factor"/>
    <property type="match status" value="1"/>
</dbReference>
<keyword evidence="14" id="KW-0175">Coiled coil</keyword>
<evidence type="ECO:0000256" key="9">
    <source>
        <dbReference type="ARBA" id="ARBA00023204"/>
    </source>
</evidence>
<dbReference type="SMART" id="SM00982">
    <property type="entry name" value="TRCF"/>
    <property type="match status" value="1"/>
</dbReference>
<keyword evidence="9 13" id="KW-0234">DNA repair</keyword>
<dbReference type="SUPFAM" id="SSF141259">
    <property type="entry name" value="CarD-like"/>
    <property type="match status" value="1"/>
</dbReference>
<dbReference type="InterPro" id="IPR037235">
    <property type="entry name" value="TRCF-like_C_D7"/>
</dbReference>
<evidence type="ECO:0000256" key="14">
    <source>
        <dbReference type="SAM" id="Coils"/>
    </source>
</evidence>
<evidence type="ECO:0000256" key="7">
    <source>
        <dbReference type="ARBA" id="ARBA00022840"/>
    </source>
</evidence>
<dbReference type="Pfam" id="PF02559">
    <property type="entry name" value="CarD_TRCF_RID"/>
    <property type="match status" value="1"/>
</dbReference>
<dbReference type="SMART" id="SM00490">
    <property type="entry name" value="HELICc"/>
    <property type="match status" value="1"/>
</dbReference>
<name>A0A1I7H611_9FIRM</name>
<evidence type="ECO:0000256" key="2">
    <source>
        <dbReference type="ARBA" id="ARBA00022490"/>
    </source>
</evidence>
<evidence type="ECO:0000256" key="5">
    <source>
        <dbReference type="ARBA" id="ARBA00022801"/>
    </source>
</evidence>
<dbReference type="InterPro" id="IPR047112">
    <property type="entry name" value="RecG/Mfd"/>
</dbReference>
<evidence type="ECO:0000256" key="8">
    <source>
        <dbReference type="ARBA" id="ARBA00023125"/>
    </source>
</evidence>
<comment type="function">
    <text evidence="13">Couples transcription and DNA repair by recognizing RNA polymerase (RNAP) stalled at DNA lesions. Mediates ATP-dependent release of RNAP and its truncated transcript from the DNA, and recruitment of nucleotide excision repair machinery to the damaged site.</text>
</comment>
<dbReference type="SMART" id="SM00487">
    <property type="entry name" value="DEXDc"/>
    <property type="match status" value="1"/>
</dbReference>
<dbReference type="PROSITE" id="PS51194">
    <property type="entry name" value="HELICASE_CTER"/>
    <property type="match status" value="1"/>
</dbReference>
<dbReference type="InterPro" id="IPR011545">
    <property type="entry name" value="DEAD/DEAH_box_helicase_dom"/>
</dbReference>
<dbReference type="GO" id="GO:0016787">
    <property type="term" value="F:hydrolase activity"/>
    <property type="evidence" value="ECO:0007669"/>
    <property type="project" value="UniProtKB-KW"/>
</dbReference>
<evidence type="ECO:0000313" key="17">
    <source>
        <dbReference type="EMBL" id="SFU56125.1"/>
    </source>
</evidence>
<comment type="similarity">
    <text evidence="11 13">In the C-terminal section; belongs to the helicase family. RecG subfamily.</text>
</comment>
<dbReference type="InterPro" id="IPR036101">
    <property type="entry name" value="CarD-like/TRCF_RID_sf"/>
</dbReference>
<reference evidence="17 18" key="1">
    <citation type="submission" date="2016-10" db="EMBL/GenBank/DDBJ databases">
        <authorList>
            <person name="de Groot N.N."/>
        </authorList>
    </citation>
    <scope>NUCLEOTIDE SEQUENCE [LARGE SCALE GENOMIC DNA]</scope>
    <source>
        <strain evidence="17 18">KHGC13</strain>
    </source>
</reference>
<dbReference type="CDD" id="cd17991">
    <property type="entry name" value="DEXHc_TRCF"/>
    <property type="match status" value="1"/>
</dbReference>
<dbReference type="GO" id="GO:0003678">
    <property type="term" value="F:DNA helicase activity"/>
    <property type="evidence" value="ECO:0007669"/>
    <property type="project" value="TreeGrafter"/>
</dbReference>
<keyword evidence="3 13" id="KW-0547">Nucleotide-binding</keyword>
<dbReference type="Pfam" id="PF17757">
    <property type="entry name" value="UvrB_inter"/>
    <property type="match status" value="1"/>
</dbReference>
<dbReference type="HAMAP" id="MF_00969">
    <property type="entry name" value="TRCF"/>
    <property type="match status" value="1"/>
</dbReference>
<keyword evidence="2 13" id="KW-0963">Cytoplasm</keyword>
<evidence type="ECO:0000256" key="11">
    <source>
        <dbReference type="ARBA" id="ARBA00061399"/>
    </source>
</evidence>
<evidence type="ECO:0000256" key="13">
    <source>
        <dbReference type="HAMAP-Rule" id="MF_00969"/>
    </source>
</evidence>
<dbReference type="InterPro" id="IPR005118">
    <property type="entry name" value="TRCF_C"/>
</dbReference>
<dbReference type="PROSITE" id="PS51192">
    <property type="entry name" value="HELICASE_ATP_BIND_1"/>
    <property type="match status" value="1"/>
</dbReference>
<evidence type="ECO:0000256" key="12">
    <source>
        <dbReference type="ARBA" id="ARBA00070128"/>
    </source>
</evidence>
<comment type="subcellular location">
    <subcellularLocation>
        <location evidence="1 13">Cytoplasm</location>
    </subcellularLocation>
</comment>
<keyword evidence="5 13" id="KW-0378">Hydrolase</keyword>
<organism evidence="17 18">
    <name type="scientific">Eubacterium pyruvativorans</name>
    <dbReference type="NCBI Taxonomy" id="155865"/>
    <lineage>
        <taxon>Bacteria</taxon>
        <taxon>Bacillati</taxon>
        <taxon>Bacillota</taxon>
        <taxon>Clostridia</taxon>
        <taxon>Eubacteriales</taxon>
        <taxon>Eubacteriaceae</taxon>
        <taxon>Eubacterium</taxon>
    </lineage>
</organism>
<dbReference type="NCBIfam" id="TIGR00580">
    <property type="entry name" value="mfd"/>
    <property type="match status" value="1"/>
</dbReference>
<dbReference type="InterPro" id="IPR003711">
    <property type="entry name" value="CarD-like/TRCF_RID"/>
</dbReference>
<dbReference type="Gene3D" id="3.30.2060.10">
    <property type="entry name" value="Penicillin-binding protein 1b domain"/>
    <property type="match status" value="1"/>
</dbReference>
<dbReference type="GO" id="GO:0000716">
    <property type="term" value="P:transcription-coupled nucleotide-excision repair, DNA damage recognition"/>
    <property type="evidence" value="ECO:0007669"/>
    <property type="project" value="UniProtKB-UniRule"/>
</dbReference>
<feature type="domain" description="Helicase ATP-binding" evidence="15">
    <location>
        <begin position="611"/>
        <end position="772"/>
    </location>
</feature>
<dbReference type="GO" id="GO:0005524">
    <property type="term" value="F:ATP binding"/>
    <property type="evidence" value="ECO:0007669"/>
    <property type="project" value="UniProtKB-UniRule"/>
</dbReference>
<dbReference type="AlphaFoldDB" id="A0A1I7H611"/>
<keyword evidence="8 13" id="KW-0238">DNA-binding</keyword>